<accession>A0ABT9SCD3</accession>
<dbReference type="InterPro" id="IPR008514">
    <property type="entry name" value="T6SS_Hcp"/>
</dbReference>
<dbReference type="InterPro" id="IPR036624">
    <property type="entry name" value="Hcp1-lik_sf"/>
</dbReference>
<reference evidence="1 2" key="1">
    <citation type="submission" date="2023-07" db="EMBL/GenBank/DDBJ databases">
        <title>Sorghum-associated microbial communities from plants grown in Nebraska, USA.</title>
        <authorList>
            <person name="Schachtman D."/>
        </authorList>
    </citation>
    <scope>NUCLEOTIDE SEQUENCE [LARGE SCALE GENOMIC DNA]</scope>
    <source>
        <strain evidence="1 2">DS1607</strain>
    </source>
</reference>
<dbReference type="SUPFAM" id="SSF141452">
    <property type="entry name" value="Hcp1-like"/>
    <property type="match status" value="1"/>
</dbReference>
<keyword evidence="2" id="KW-1185">Reference proteome</keyword>
<dbReference type="EMBL" id="JAUSRO010000010">
    <property type="protein sequence ID" value="MDP9901042.1"/>
    <property type="molecule type" value="Genomic_DNA"/>
</dbReference>
<dbReference type="Pfam" id="PF05638">
    <property type="entry name" value="T6SS_HCP"/>
    <property type="match status" value="1"/>
</dbReference>
<comment type="caution">
    <text evidence="1">The sequence shown here is derived from an EMBL/GenBank/DDBJ whole genome shotgun (WGS) entry which is preliminary data.</text>
</comment>
<proteinExistence type="predicted"/>
<gene>
    <name evidence="1" type="ORF">J2W36_003308</name>
</gene>
<evidence type="ECO:0000313" key="1">
    <source>
        <dbReference type="EMBL" id="MDP9901042.1"/>
    </source>
</evidence>
<name>A0ABT9SCD3_9BURK</name>
<dbReference type="RefSeq" id="WP_307690831.1">
    <property type="nucleotide sequence ID" value="NZ_JAUSRO010000010.1"/>
</dbReference>
<sequence length="198" mass="21870">MSTFSRLHMQLTDADTNLPMVGESADQTYSGQIQLARIAWDMSRAAPRGLGLTRGKSQPEAFSFSKVMDQASTAMLTKMRHGVRLRAVVTLDSPEDSGFKLTLTLNNARIAEYKVDINDGEKSGAISEDWTFTYDEIAVEYMPTAKETLTTRHKRAPGAESGKASLDAVLEAFKALNEARRIDVSATLKKEYPKLFAD</sequence>
<evidence type="ECO:0000313" key="2">
    <source>
        <dbReference type="Proteomes" id="UP001226867"/>
    </source>
</evidence>
<protein>
    <submittedName>
        <fullName evidence="1">Type VI protein secretion system component Hcp</fullName>
    </submittedName>
</protein>
<dbReference type="Gene3D" id="2.30.110.20">
    <property type="entry name" value="Hcp1-like"/>
    <property type="match status" value="1"/>
</dbReference>
<organism evidence="1 2">
    <name type="scientific">Variovorax ginsengisoli</name>
    <dbReference type="NCBI Taxonomy" id="363844"/>
    <lineage>
        <taxon>Bacteria</taxon>
        <taxon>Pseudomonadati</taxon>
        <taxon>Pseudomonadota</taxon>
        <taxon>Betaproteobacteria</taxon>
        <taxon>Burkholderiales</taxon>
        <taxon>Comamonadaceae</taxon>
        <taxon>Variovorax</taxon>
    </lineage>
</organism>
<dbReference type="Proteomes" id="UP001226867">
    <property type="component" value="Unassembled WGS sequence"/>
</dbReference>